<dbReference type="OrthoDB" id="3619957at2"/>
<sequence length="280" mass="30296">MSIAGVTRELLVRYLDLWVPGAVHSPHGATFLHAAAGELDGDVAEAALRACAEFGDRLTRRRLTLLYVTPDPPDLQARLDAVQRELRTPVELAVHVMPGPVPVLLKALGAHSGPLLSMLDGIDPAQVAAGKPAEVITVDVPRERLGGFDLTTHVTLVEGDRERTIGFGTRSAKSLEAFKNEMWALDEYAGVRYRDPNDPEGHLMDITLQPNPGALRRELLAVLRTGERTVTQLKRFALTETVYRAADAVKVVTALLQSGAVTRQPQDGRLGGDVTIRIAG</sequence>
<reference evidence="1" key="1">
    <citation type="submission" date="2021-04" db="EMBL/GenBank/DDBJ databases">
        <title>Dactylosporangium aurantiacum NRRL B-8018 full assembly.</title>
        <authorList>
            <person name="Hartkoorn R.C."/>
            <person name="Beaudoing E."/>
            <person name="Hot D."/>
        </authorList>
    </citation>
    <scope>NUCLEOTIDE SEQUENCE</scope>
    <source>
        <strain evidence="1">NRRL B-8018</strain>
    </source>
</reference>
<keyword evidence="2" id="KW-1185">Reference proteome</keyword>
<name>A0A9Q9IGE6_9ACTN</name>
<dbReference type="AlphaFoldDB" id="A0A9Q9IGE6"/>
<accession>A0A9Q9IGE6</accession>
<dbReference type="EMBL" id="CP073767">
    <property type="protein sequence ID" value="UWZ55562.1"/>
    <property type="molecule type" value="Genomic_DNA"/>
</dbReference>
<gene>
    <name evidence="1" type="ORF">Daura_04880</name>
</gene>
<dbReference type="Proteomes" id="UP001058003">
    <property type="component" value="Chromosome"/>
</dbReference>
<protein>
    <submittedName>
        <fullName evidence="1">Uncharacterized protein</fullName>
    </submittedName>
</protein>
<proteinExistence type="predicted"/>
<dbReference type="KEGG" id="daur:Daura_04880"/>
<organism evidence="1 2">
    <name type="scientific">Dactylosporangium aurantiacum</name>
    <dbReference type="NCBI Taxonomy" id="35754"/>
    <lineage>
        <taxon>Bacteria</taxon>
        <taxon>Bacillati</taxon>
        <taxon>Actinomycetota</taxon>
        <taxon>Actinomycetes</taxon>
        <taxon>Micromonosporales</taxon>
        <taxon>Micromonosporaceae</taxon>
        <taxon>Dactylosporangium</taxon>
    </lineage>
</organism>
<dbReference type="RefSeq" id="WP_033358402.1">
    <property type="nucleotide sequence ID" value="NZ_CP073767.1"/>
</dbReference>
<evidence type="ECO:0000313" key="1">
    <source>
        <dbReference type="EMBL" id="UWZ55562.1"/>
    </source>
</evidence>
<evidence type="ECO:0000313" key="2">
    <source>
        <dbReference type="Proteomes" id="UP001058003"/>
    </source>
</evidence>